<name>A0ACA9KZ67_9GLOM</name>
<gene>
    <name evidence="1" type="ORF">SPELUC_LOCUS2839</name>
</gene>
<protein>
    <submittedName>
        <fullName evidence="1">2967_t:CDS:1</fullName>
    </submittedName>
</protein>
<evidence type="ECO:0000313" key="2">
    <source>
        <dbReference type="Proteomes" id="UP000789366"/>
    </source>
</evidence>
<dbReference type="Proteomes" id="UP000789366">
    <property type="component" value="Unassembled WGS sequence"/>
</dbReference>
<organism evidence="1 2">
    <name type="scientific">Cetraspora pellucida</name>
    <dbReference type="NCBI Taxonomy" id="1433469"/>
    <lineage>
        <taxon>Eukaryota</taxon>
        <taxon>Fungi</taxon>
        <taxon>Fungi incertae sedis</taxon>
        <taxon>Mucoromycota</taxon>
        <taxon>Glomeromycotina</taxon>
        <taxon>Glomeromycetes</taxon>
        <taxon>Diversisporales</taxon>
        <taxon>Gigasporaceae</taxon>
        <taxon>Cetraspora</taxon>
    </lineage>
</organism>
<sequence>MTHWNTWFKIAFYVCDYFEFIQEFYKEEQKAKSSETIEKIINIFNDFDE</sequence>
<reference evidence="1" key="1">
    <citation type="submission" date="2021-06" db="EMBL/GenBank/DDBJ databases">
        <authorList>
            <person name="Kallberg Y."/>
            <person name="Tangrot J."/>
            <person name="Rosling A."/>
        </authorList>
    </citation>
    <scope>NUCLEOTIDE SEQUENCE</scope>
    <source>
        <strain evidence="1">28 12/20/2015</strain>
    </source>
</reference>
<proteinExistence type="predicted"/>
<accession>A0ACA9KZ67</accession>
<feature type="non-terminal residue" evidence="1">
    <location>
        <position position="49"/>
    </location>
</feature>
<keyword evidence="2" id="KW-1185">Reference proteome</keyword>
<evidence type="ECO:0000313" key="1">
    <source>
        <dbReference type="EMBL" id="CAG8497249.1"/>
    </source>
</evidence>
<dbReference type="EMBL" id="CAJVPW010002027">
    <property type="protein sequence ID" value="CAG8497249.1"/>
    <property type="molecule type" value="Genomic_DNA"/>
</dbReference>
<comment type="caution">
    <text evidence="1">The sequence shown here is derived from an EMBL/GenBank/DDBJ whole genome shotgun (WGS) entry which is preliminary data.</text>
</comment>